<evidence type="ECO:0000313" key="4">
    <source>
        <dbReference type="Proteomes" id="UP000245207"/>
    </source>
</evidence>
<dbReference type="PANTHER" id="PTHR31694:SF12">
    <property type="entry name" value="DESICCATION-LIKE PROTEIN"/>
    <property type="match status" value="1"/>
</dbReference>
<dbReference type="PANTHER" id="PTHR31694">
    <property type="entry name" value="DESICCATION-LIKE PROTEIN"/>
    <property type="match status" value="1"/>
</dbReference>
<dbReference type="InterPro" id="IPR052965">
    <property type="entry name" value="Pigment-catalase-like"/>
</dbReference>
<gene>
    <name evidence="3" type="ORF">CTI12_AA532470</name>
</gene>
<feature type="signal peptide" evidence="1">
    <location>
        <begin position="1"/>
        <end position="19"/>
    </location>
</feature>
<feature type="chain" id="PRO_5015725846" description="Transposase MuDR plant domain-containing protein" evidence="1">
    <location>
        <begin position="20"/>
        <end position="553"/>
    </location>
</feature>
<dbReference type="Pfam" id="PF13668">
    <property type="entry name" value="Ferritin_2"/>
    <property type="match status" value="1"/>
</dbReference>
<keyword evidence="1" id="KW-0732">Signal</keyword>
<protein>
    <recommendedName>
        <fullName evidence="2">Transposase MuDR plant domain-containing protein</fullName>
    </recommendedName>
</protein>
<proteinExistence type="predicted"/>
<dbReference type="Proteomes" id="UP000245207">
    <property type="component" value="Unassembled WGS sequence"/>
</dbReference>
<dbReference type="OrthoDB" id="1001765at2759"/>
<comment type="caution">
    <text evidence="3">The sequence shown here is derived from an EMBL/GenBank/DDBJ whole genome shotgun (WGS) entry which is preliminary data.</text>
</comment>
<dbReference type="Pfam" id="PF03108">
    <property type="entry name" value="DBD_Tnp_Mut"/>
    <property type="match status" value="1"/>
</dbReference>
<dbReference type="InterPro" id="IPR004332">
    <property type="entry name" value="Transposase_MuDR"/>
</dbReference>
<reference evidence="3 4" key="1">
    <citation type="journal article" date="2018" name="Mol. Plant">
        <title>The genome of Artemisia annua provides insight into the evolution of Asteraceae family and artemisinin biosynthesis.</title>
        <authorList>
            <person name="Shen Q."/>
            <person name="Zhang L."/>
            <person name="Liao Z."/>
            <person name="Wang S."/>
            <person name="Yan T."/>
            <person name="Shi P."/>
            <person name="Liu M."/>
            <person name="Fu X."/>
            <person name="Pan Q."/>
            <person name="Wang Y."/>
            <person name="Lv Z."/>
            <person name="Lu X."/>
            <person name="Zhang F."/>
            <person name="Jiang W."/>
            <person name="Ma Y."/>
            <person name="Chen M."/>
            <person name="Hao X."/>
            <person name="Li L."/>
            <person name="Tang Y."/>
            <person name="Lv G."/>
            <person name="Zhou Y."/>
            <person name="Sun X."/>
            <person name="Brodelius P.E."/>
            <person name="Rose J.K.C."/>
            <person name="Tang K."/>
        </authorList>
    </citation>
    <scope>NUCLEOTIDE SEQUENCE [LARGE SCALE GENOMIC DNA]</scope>
    <source>
        <strain evidence="4">cv. Huhao1</strain>
        <tissue evidence="3">Leaf</tissue>
    </source>
</reference>
<dbReference type="AlphaFoldDB" id="A0A2U1L459"/>
<sequence length="553" mass="62371">MATTMFFLLLLASLATSNARYNKLPKSDINLLEFPLNLEYFEAEFFLFGALGWGLDYIQPNLTGGGPPPIGARRANLSPLIRDIIAQFGYQEVGHLRAIKSTVPGFPRPLLNLRKEAFANVMNSAFGRPLYPLFDPYANDINYLLACYVIPYVGLTGYVGANPLLQSFTAKKGGNICDGPEGVSYNKPSGKAINVQRGIKFNELINQIHVATSIDKQTNCIKVICRYPSGFGKMMKYIPLPITDNNDIEVMFQILNVYQELSTIDIYLEVETQRQKIARRTHVPSMIKHDASLPREISNERTNELLPTDVLYEDFSIHAKIAHITNVFLPTDVVSKMIENEDFNMISQIAVVNNEMSNGFETHDEDYADDDEVGDDETGIAEETRDGDETFEAPCVDGQAIDSNMQVPACFTTLEGIDNANTDNWTISSSQSKNDLTQELGKDSFKDKEELVKAIKLYSIRKHKQYEMVETCPTIWKIRCRLSSQCGCKWKLRACKRKRSGYFEITQYTGPHTCLHNKITQDHPNLDANLIAQETQHLIKEQPSISIPTLFWS</sequence>
<accession>A0A2U1L459</accession>
<evidence type="ECO:0000259" key="2">
    <source>
        <dbReference type="Pfam" id="PF03108"/>
    </source>
</evidence>
<evidence type="ECO:0000313" key="3">
    <source>
        <dbReference type="EMBL" id="PWA43780.1"/>
    </source>
</evidence>
<feature type="domain" description="Transposase MuDR plant" evidence="2">
    <location>
        <begin position="444"/>
        <end position="505"/>
    </location>
</feature>
<name>A0A2U1L459_ARTAN</name>
<keyword evidence="4" id="KW-1185">Reference proteome</keyword>
<evidence type="ECO:0000256" key="1">
    <source>
        <dbReference type="SAM" id="SignalP"/>
    </source>
</evidence>
<dbReference type="EMBL" id="PKPP01011640">
    <property type="protein sequence ID" value="PWA43780.1"/>
    <property type="molecule type" value="Genomic_DNA"/>
</dbReference>
<organism evidence="3 4">
    <name type="scientific">Artemisia annua</name>
    <name type="common">Sweet wormwood</name>
    <dbReference type="NCBI Taxonomy" id="35608"/>
    <lineage>
        <taxon>Eukaryota</taxon>
        <taxon>Viridiplantae</taxon>
        <taxon>Streptophyta</taxon>
        <taxon>Embryophyta</taxon>
        <taxon>Tracheophyta</taxon>
        <taxon>Spermatophyta</taxon>
        <taxon>Magnoliopsida</taxon>
        <taxon>eudicotyledons</taxon>
        <taxon>Gunneridae</taxon>
        <taxon>Pentapetalae</taxon>
        <taxon>asterids</taxon>
        <taxon>campanulids</taxon>
        <taxon>Asterales</taxon>
        <taxon>Asteraceae</taxon>
        <taxon>Asteroideae</taxon>
        <taxon>Anthemideae</taxon>
        <taxon>Artemisiinae</taxon>
        <taxon>Artemisia</taxon>
    </lineage>
</organism>